<dbReference type="InterPro" id="IPR050128">
    <property type="entry name" value="Sulfate_adenylyltrnsfr_sub2"/>
</dbReference>
<protein>
    <submittedName>
        <fullName evidence="2">Phosphoadenosine phosphosulfate reductase family protein</fullName>
    </submittedName>
</protein>
<evidence type="ECO:0000313" key="2">
    <source>
        <dbReference type="EMBL" id="MDI7924574.1"/>
    </source>
</evidence>
<accession>A0AAE3QJY2</accession>
<comment type="caution">
    <text evidence="2">The sequence shown here is derived from an EMBL/GenBank/DDBJ whole genome shotgun (WGS) entry which is preliminary data.</text>
</comment>
<gene>
    <name evidence="2" type="ORF">MRS75_21150</name>
</gene>
<name>A0AAE3QJY2_9HYPH</name>
<dbReference type="Pfam" id="PF01507">
    <property type="entry name" value="PAPS_reduct"/>
    <property type="match status" value="1"/>
</dbReference>
<dbReference type="PANTHER" id="PTHR43196">
    <property type="entry name" value="SULFATE ADENYLYLTRANSFERASE SUBUNIT 2"/>
    <property type="match status" value="1"/>
</dbReference>
<organism evidence="2 3">
    <name type="scientific">Ferirhizobium litorale</name>
    <dbReference type="NCBI Taxonomy" id="2927786"/>
    <lineage>
        <taxon>Bacteria</taxon>
        <taxon>Pseudomonadati</taxon>
        <taxon>Pseudomonadota</taxon>
        <taxon>Alphaproteobacteria</taxon>
        <taxon>Hyphomicrobiales</taxon>
        <taxon>Rhizobiaceae</taxon>
        <taxon>Ferirhizobium</taxon>
    </lineage>
</organism>
<reference evidence="2" key="1">
    <citation type="submission" date="2022-03" db="EMBL/GenBank/DDBJ databases">
        <title>Fererhizobium litorale gen. nov., sp. nov., isolated from sandy sediments of the Sea of Japan seashore.</title>
        <authorList>
            <person name="Romanenko L."/>
            <person name="Kurilenko V."/>
            <person name="Otstavnykh N."/>
            <person name="Svetashev V."/>
            <person name="Tekutyeva L."/>
            <person name="Isaeva M."/>
            <person name="Mikhailov V."/>
        </authorList>
    </citation>
    <scope>NUCLEOTIDE SEQUENCE</scope>
    <source>
        <strain evidence="2">KMM 9576</strain>
    </source>
</reference>
<evidence type="ECO:0000259" key="1">
    <source>
        <dbReference type="Pfam" id="PF01507"/>
    </source>
</evidence>
<proteinExistence type="predicted"/>
<dbReference type="InterPro" id="IPR002500">
    <property type="entry name" value="PAPS_reduct_dom"/>
</dbReference>
<dbReference type="Gene3D" id="3.40.50.620">
    <property type="entry name" value="HUPs"/>
    <property type="match status" value="1"/>
</dbReference>
<dbReference type="RefSeq" id="WP_311794638.1">
    <property type="nucleotide sequence ID" value="NZ_JALDYZ010000016.1"/>
</dbReference>
<evidence type="ECO:0000313" key="3">
    <source>
        <dbReference type="Proteomes" id="UP001161580"/>
    </source>
</evidence>
<dbReference type="InterPro" id="IPR014729">
    <property type="entry name" value="Rossmann-like_a/b/a_fold"/>
</dbReference>
<dbReference type="GO" id="GO:0003824">
    <property type="term" value="F:catalytic activity"/>
    <property type="evidence" value="ECO:0007669"/>
    <property type="project" value="InterPro"/>
</dbReference>
<keyword evidence="3" id="KW-1185">Reference proteome</keyword>
<dbReference type="SUPFAM" id="SSF52402">
    <property type="entry name" value="Adenine nucleotide alpha hydrolases-like"/>
    <property type="match status" value="1"/>
</dbReference>
<dbReference type="AlphaFoldDB" id="A0AAE3QJY2"/>
<dbReference type="EMBL" id="JALDYZ010000016">
    <property type="protein sequence ID" value="MDI7924574.1"/>
    <property type="molecule type" value="Genomic_DNA"/>
</dbReference>
<feature type="domain" description="Phosphoadenosine phosphosulphate reductase" evidence="1">
    <location>
        <begin position="42"/>
        <end position="238"/>
    </location>
</feature>
<dbReference type="PANTHER" id="PTHR43196:SF2">
    <property type="entry name" value="PHOSPHOADENOSINE PHOSPHOSULFATE REDUCTASE"/>
    <property type="match status" value="1"/>
</dbReference>
<dbReference type="Proteomes" id="UP001161580">
    <property type="component" value="Unassembled WGS sequence"/>
</dbReference>
<sequence length="376" mass="41095">MTGPMLLLKPEVAAPAIATVPMPPVATDPIVDAELRDHAPVAIGVSGGKDSQAAAIATVRHLDAIGHEGPRLLVHADLGVVEWNDSLPACEALAQRLGLELLVVRRAAGDLMDRWEARWRSSVDRYQSLSTVTLVPCWSTPKMRFCTSEMKTHVICSALKKRFGSTVVINVTGVRRAESSARSRCTIADRSKDAPLLTWRPIADWSTEEVFAAIDGTGMSPHPAYRAFGMSRVSCRFCIMSNLDDLGAAAAQEESHELLRRMVALECDSGFAFQGARWLGDVAPQVLGAELEQRLVDAKERAAARSSIEAQVTAEMLYVKGWPTRMLTDEEADLLAAVRGGVTALYGFQSRFLARDEIHGRYAELIEARETREART</sequence>